<dbReference type="AlphaFoldDB" id="A0A6V8P1R1"/>
<keyword evidence="4" id="KW-0677">Repeat</keyword>
<comment type="caution">
    <text evidence="9">The sequence shown here is derived from an EMBL/GenBank/DDBJ whole genome shotgun (WGS) entry which is preliminary data.</text>
</comment>
<keyword evidence="6 7" id="KW-0472">Membrane</keyword>
<dbReference type="Pfam" id="PF03600">
    <property type="entry name" value="CitMHS"/>
    <property type="match status" value="1"/>
</dbReference>
<dbReference type="InterPro" id="IPR004680">
    <property type="entry name" value="Cit_transptr-like_dom"/>
</dbReference>
<proteinExistence type="predicted"/>
<evidence type="ECO:0000256" key="7">
    <source>
        <dbReference type="SAM" id="Phobius"/>
    </source>
</evidence>
<evidence type="ECO:0000256" key="1">
    <source>
        <dbReference type="ARBA" id="ARBA00004141"/>
    </source>
</evidence>
<evidence type="ECO:0000256" key="3">
    <source>
        <dbReference type="ARBA" id="ARBA00022692"/>
    </source>
</evidence>
<accession>A0A6V8P1R1</accession>
<dbReference type="PANTHER" id="PTHR43652:SF2">
    <property type="entry name" value="BASIC AMINO ACID ANTIPORTER YFCC-RELATED"/>
    <property type="match status" value="1"/>
</dbReference>
<sequence length="165" mass="17408">MVFGSGFALGVAMLDTGAGKWIAEQVFPLFEGAPWPIVSFGVGWISSILTSFMANAAATALLMPVVIPLADLAGTPSLPIAMTVPLATTFVLLVIGCPPTLIAYGLGYFTQIEAFKAFFARTFVCLIVATAVQAVWWPLVGMPGDLDMMTTPARLTILGTEPLPR</sequence>
<dbReference type="Proteomes" id="UP000543224">
    <property type="component" value="Unassembled WGS sequence"/>
</dbReference>
<evidence type="ECO:0000259" key="8">
    <source>
        <dbReference type="Pfam" id="PF03600"/>
    </source>
</evidence>
<feature type="transmembrane region" description="Helical" evidence="7">
    <location>
        <begin position="35"/>
        <end position="54"/>
    </location>
</feature>
<protein>
    <recommendedName>
        <fullName evidence="8">Citrate transporter-like domain-containing protein</fullName>
    </recommendedName>
</protein>
<organism evidence="9 10">
    <name type="scientific">Candidatus Hakubella thermalkaliphila</name>
    <dbReference type="NCBI Taxonomy" id="2754717"/>
    <lineage>
        <taxon>Bacteria</taxon>
        <taxon>Bacillati</taxon>
        <taxon>Actinomycetota</taxon>
        <taxon>Actinomycetota incertae sedis</taxon>
        <taxon>Candidatus Hakubellales</taxon>
        <taxon>Candidatus Hakubellaceae</taxon>
        <taxon>Candidatus Hakubella</taxon>
    </lineage>
</organism>
<feature type="transmembrane region" description="Helical" evidence="7">
    <location>
        <begin position="86"/>
        <end position="106"/>
    </location>
</feature>
<feature type="transmembrane region" description="Helical" evidence="7">
    <location>
        <begin position="61"/>
        <end position="80"/>
    </location>
</feature>
<gene>
    <name evidence="9" type="ORF">HKBW3S25_01955</name>
</gene>
<dbReference type="EMBL" id="BLRX01000627">
    <property type="protein sequence ID" value="GFP26462.1"/>
    <property type="molecule type" value="Genomic_DNA"/>
</dbReference>
<feature type="non-terminal residue" evidence="9">
    <location>
        <position position="1"/>
    </location>
</feature>
<dbReference type="InterPro" id="IPR051679">
    <property type="entry name" value="DASS-Related_Transporters"/>
</dbReference>
<dbReference type="PANTHER" id="PTHR43652">
    <property type="entry name" value="BASIC AMINO ACID ANTIPORTER YFCC-RELATED"/>
    <property type="match status" value="1"/>
</dbReference>
<evidence type="ECO:0000256" key="5">
    <source>
        <dbReference type="ARBA" id="ARBA00022989"/>
    </source>
</evidence>
<feature type="transmembrane region" description="Helical" evidence="7">
    <location>
        <begin position="118"/>
        <end position="139"/>
    </location>
</feature>
<reference evidence="9 10" key="1">
    <citation type="journal article" date="2020" name="Front. Microbiol.">
        <title>Single-cell genomics of novel Actinobacteria with the Wood-Ljungdahl pathway discovered in a serpentinizing system.</title>
        <authorList>
            <person name="Merino N."/>
            <person name="Kawai M."/>
            <person name="Boyd E.S."/>
            <person name="Colman D.R."/>
            <person name="McGlynn S.E."/>
            <person name="Nealson K.H."/>
            <person name="Kurokawa K."/>
            <person name="Hongoh Y."/>
        </authorList>
    </citation>
    <scope>NUCLEOTIDE SEQUENCE [LARGE SCALE GENOMIC DNA]</scope>
    <source>
        <strain evidence="9 10">S25</strain>
    </source>
</reference>
<feature type="domain" description="Citrate transporter-like" evidence="8">
    <location>
        <begin position="2"/>
        <end position="133"/>
    </location>
</feature>
<name>A0A6V8P1R1_9ACTN</name>
<keyword evidence="2" id="KW-0813">Transport</keyword>
<evidence type="ECO:0000313" key="9">
    <source>
        <dbReference type="EMBL" id="GFP26462.1"/>
    </source>
</evidence>
<dbReference type="GO" id="GO:0055085">
    <property type="term" value="P:transmembrane transport"/>
    <property type="evidence" value="ECO:0007669"/>
    <property type="project" value="InterPro"/>
</dbReference>
<keyword evidence="3 7" id="KW-0812">Transmembrane</keyword>
<evidence type="ECO:0000256" key="6">
    <source>
        <dbReference type="ARBA" id="ARBA00023136"/>
    </source>
</evidence>
<evidence type="ECO:0000256" key="4">
    <source>
        <dbReference type="ARBA" id="ARBA00022737"/>
    </source>
</evidence>
<evidence type="ECO:0000313" key="10">
    <source>
        <dbReference type="Proteomes" id="UP000543224"/>
    </source>
</evidence>
<keyword evidence="5 7" id="KW-1133">Transmembrane helix</keyword>
<evidence type="ECO:0000256" key="2">
    <source>
        <dbReference type="ARBA" id="ARBA00022448"/>
    </source>
</evidence>
<dbReference type="GO" id="GO:0005886">
    <property type="term" value="C:plasma membrane"/>
    <property type="evidence" value="ECO:0007669"/>
    <property type="project" value="TreeGrafter"/>
</dbReference>
<comment type="subcellular location">
    <subcellularLocation>
        <location evidence="1">Membrane</location>
        <topology evidence="1">Multi-pass membrane protein</topology>
    </subcellularLocation>
</comment>